<keyword evidence="3" id="KW-0862">Zinc</keyword>
<keyword evidence="2" id="KW-0863">Zinc-finger</keyword>
<evidence type="ECO:0000256" key="1">
    <source>
        <dbReference type="ARBA" id="ARBA00022723"/>
    </source>
</evidence>
<evidence type="ECO:0000256" key="4">
    <source>
        <dbReference type="SAM" id="MobiDB-lite"/>
    </source>
</evidence>
<keyword evidence="1" id="KW-0479">Metal-binding</keyword>
<reference evidence="5 6" key="1">
    <citation type="submission" date="2021-07" db="EMBL/GenBank/DDBJ databases">
        <authorList>
            <consortium name="Genoscope - CEA"/>
            <person name="William W."/>
        </authorList>
    </citation>
    <scope>NUCLEOTIDE SEQUENCE [LARGE SCALE GENOMIC DNA]</scope>
</reference>
<accession>A0A8D9HPS7</accession>
<dbReference type="Proteomes" id="UP000694005">
    <property type="component" value="Chromosome A07"/>
</dbReference>
<evidence type="ECO:0000313" key="5">
    <source>
        <dbReference type="EMBL" id="CAG7903633.1"/>
    </source>
</evidence>
<dbReference type="AlphaFoldDB" id="A0A8D9HPS7"/>
<feature type="compositionally biased region" description="Basic residues" evidence="4">
    <location>
        <begin position="159"/>
        <end position="168"/>
    </location>
</feature>
<gene>
    <name evidence="5" type="ORF">BRAPAZ1V2_A07P32770.2</name>
</gene>
<feature type="region of interest" description="Disordered" evidence="4">
    <location>
        <begin position="96"/>
        <end position="241"/>
    </location>
</feature>
<dbReference type="Gramene" id="A07p32770.2_BraZ1">
    <property type="protein sequence ID" value="A07p32770.2_BraZ1.CDS"/>
    <property type="gene ID" value="A07g32770.2_BraZ1"/>
</dbReference>
<feature type="region of interest" description="Disordered" evidence="4">
    <location>
        <begin position="1"/>
        <end position="61"/>
    </location>
</feature>
<organism evidence="5 6">
    <name type="scientific">Brassica campestris</name>
    <name type="common">Field mustard</name>
    <dbReference type="NCBI Taxonomy" id="3711"/>
    <lineage>
        <taxon>Eukaryota</taxon>
        <taxon>Viridiplantae</taxon>
        <taxon>Streptophyta</taxon>
        <taxon>Embryophyta</taxon>
        <taxon>Tracheophyta</taxon>
        <taxon>Spermatophyta</taxon>
        <taxon>Magnoliopsida</taxon>
        <taxon>eudicotyledons</taxon>
        <taxon>Gunneridae</taxon>
        <taxon>Pentapetalae</taxon>
        <taxon>rosids</taxon>
        <taxon>malvids</taxon>
        <taxon>Brassicales</taxon>
        <taxon>Brassicaceae</taxon>
        <taxon>Brassiceae</taxon>
        <taxon>Brassica</taxon>
    </lineage>
</organism>
<protein>
    <submittedName>
        <fullName evidence="5">Uncharacterized protein</fullName>
    </submittedName>
</protein>
<sequence>MPATAGRVRMPANNRVHSSAALQTHGIWQSAIGYDPYAPTAKEEPKTTQQKSDDPENSYASFQGLLALTRITGSNNDEARGSWRRLGGAWGEIFAERYGKKKKGSGSSSSVKKKKKKRDESESESDSGDRKRRRRSKKRRTHKRRSVSESEEEEEDGRSKRRKERRGRKRDDDDSDESYDEDRRSVKRKSRKEKRRRRSRRNRSDDSDSSEDDASGRRQKRRNKVAASSDSDVSGDDEDSHATPMVAGAAVAAAAIAGRYGIHSWQAFKARPIVPRMRKFYEERQGGELKGVDMLLLDAKVIKKSLYSNFLKSRLAGHNHLEVNQPSNCLHSSNISCKKAWCMG</sequence>
<feature type="compositionally biased region" description="Basic and acidic residues" evidence="4">
    <location>
        <begin position="41"/>
        <end position="54"/>
    </location>
</feature>
<evidence type="ECO:0000313" key="6">
    <source>
        <dbReference type="Proteomes" id="UP000694005"/>
    </source>
</evidence>
<feature type="compositionally biased region" description="Basic residues" evidence="4">
    <location>
        <begin position="185"/>
        <end position="201"/>
    </location>
</feature>
<dbReference type="PANTHER" id="PTHR31437:SF1">
    <property type="entry name" value="PROTEIN SREK1IP1"/>
    <property type="match status" value="1"/>
</dbReference>
<name>A0A8D9HPS7_BRACM</name>
<proteinExistence type="predicted"/>
<evidence type="ECO:0000256" key="3">
    <source>
        <dbReference type="ARBA" id="ARBA00022833"/>
    </source>
</evidence>
<dbReference type="EMBL" id="LS974623">
    <property type="protein sequence ID" value="CAG7903633.1"/>
    <property type="molecule type" value="Genomic_DNA"/>
</dbReference>
<dbReference type="PANTHER" id="PTHR31437">
    <property type="entry name" value="SREK1IP1 FAMILY MEMBER"/>
    <property type="match status" value="1"/>
</dbReference>
<dbReference type="GO" id="GO:0008270">
    <property type="term" value="F:zinc ion binding"/>
    <property type="evidence" value="ECO:0007669"/>
    <property type="project" value="UniProtKB-KW"/>
</dbReference>
<feature type="compositionally biased region" description="Basic residues" evidence="4">
    <location>
        <begin position="130"/>
        <end position="145"/>
    </location>
</feature>
<evidence type="ECO:0000256" key="2">
    <source>
        <dbReference type="ARBA" id="ARBA00022771"/>
    </source>
</evidence>